<reference evidence="1" key="1">
    <citation type="submission" date="2022-02" db="EMBL/GenBank/DDBJ databases">
        <title>Plant Genome Project.</title>
        <authorList>
            <person name="Zhang R.-G."/>
        </authorList>
    </citation>
    <scope>NUCLEOTIDE SEQUENCE</scope>
    <source>
        <strain evidence="1">AT1</strain>
    </source>
</reference>
<proteinExistence type="predicted"/>
<evidence type="ECO:0000313" key="2">
    <source>
        <dbReference type="Proteomes" id="UP001062846"/>
    </source>
</evidence>
<dbReference type="EMBL" id="CM046395">
    <property type="protein sequence ID" value="KAI8541061.1"/>
    <property type="molecule type" value="Genomic_DNA"/>
</dbReference>
<evidence type="ECO:0000313" key="1">
    <source>
        <dbReference type="EMBL" id="KAI8541061.1"/>
    </source>
</evidence>
<protein>
    <submittedName>
        <fullName evidence="1">Uncharacterized protein</fullName>
    </submittedName>
</protein>
<accession>A0ACC0MJ31</accession>
<sequence length="190" mass="20575">MKDKAVAVQVSQGMLLEAEEMAYRIGEKEAEDMVTLMHAASCFDLSNSSYSNLQGQASSSSFTHDELNMVGQFGLCSTPKQENSINSIEENIQDFVTHVKEWMTMSGADIPGTQSTYNAGLETLMNMFGGLGTGTPSHALNVPAEELYATQLLNLQEMGFMDPQENMQALIATTGNVHAAVERLLGNLGQ</sequence>
<keyword evidence="2" id="KW-1185">Reference proteome</keyword>
<comment type="caution">
    <text evidence="1">The sequence shown here is derived from an EMBL/GenBank/DDBJ whole genome shotgun (WGS) entry which is preliminary data.</text>
</comment>
<organism evidence="1 2">
    <name type="scientific">Rhododendron molle</name>
    <name type="common">Chinese azalea</name>
    <name type="synonym">Azalea mollis</name>
    <dbReference type="NCBI Taxonomy" id="49168"/>
    <lineage>
        <taxon>Eukaryota</taxon>
        <taxon>Viridiplantae</taxon>
        <taxon>Streptophyta</taxon>
        <taxon>Embryophyta</taxon>
        <taxon>Tracheophyta</taxon>
        <taxon>Spermatophyta</taxon>
        <taxon>Magnoliopsida</taxon>
        <taxon>eudicotyledons</taxon>
        <taxon>Gunneridae</taxon>
        <taxon>Pentapetalae</taxon>
        <taxon>asterids</taxon>
        <taxon>Ericales</taxon>
        <taxon>Ericaceae</taxon>
        <taxon>Ericoideae</taxon>
        <taxon>Rhodoreae</taxon>
        <taxon>Rhododendron</taxon>
    </lineage>
</organism>
<dbReference type="Proteomes" id="UP001062846">
    <property type="component" value="Chromosome 8"/>
</dbReference>
<gene>
    <name evidence="1" type="ORF">RHMOL_Rhmol08G0033700</name>
</gene>
<name>A0ACC0MJ31_RHOML</name>